<dbReference type="EMBL" id="CAGKOT010000016">
    <property type="protein sequence ID" value="CAB5361687.1"/>
    <property type="molecule type" value="Genomic_DNA"/>
</dbReference>
<dbReference type="OrthoDB" id="10507132at2759"/>
<feature type="region of interest" description="Disordered" evidence="1">
    <location>
        <begin position="81"/>
        <end position="115"/>
    </location>
</feature>
<evidence type="ECO:0000313" key="3">
    <source>
        <dbReference type="Proteomes" id="UP000684084"/>
    </source>
</evidence>
<evidence type="ECO:0000256" key="1">
    <source>
        <dbReference type="SAM" id="MobiDB-lite"/>
    </source>
</evidence>
<organism evidence="2 3">
    <name type="scientific">Rhizophagus irregularis</name>
    <dbReference type="NCBI Taxonomy" id="588596"/>
    <lineage>
        <taxon>Eukaryota</taxon>
        <taxon>Fungi</taxon>
        <taxon>Fungi incertae sedis</taxon>
        <taxon>Mucoromycota</taxon>
        <taxon>Glomeromycotina</taxon>
        <taxon>Glomeromycetes</taxon>
        <taxon>Glomerales</taxon>
        <taxon>Glomeraceae</taxon>
        <taxon>Rhizophagus</taxon>
    </lineage>
</organism>
<dbReference type="AlphaFoldDB" id="A0A916E5Z3"/>
<name>A0A916E5Z3_9GLOM</name>
<reference evidence="2" key="1">
    <citation type="submission" date="2020-05" db="EMBL/GenBank/DDBJ databases">
        <authorList>
            <person name="Rincon C."/>
            <person name="Sanders R I."/>
            <person name="Robbins C."/>
            <person name="Chaturvedi A."/>
        </authorList>
    </citation>
    <scope>NUCLEOTIDE SEQUENCE</scope>
    <source>
        <strain evidence="2">CHB12</strain>
    </source>
</reference>
<dbReference type="Proteomes" id="UP000684084">
    <property type="component" value="Unassembled WGS sequence"/>
</dbReference>
<accession>A0A916E5Z3</accession>
<comment type="caution">
    <text evidence="2">The sequence shown here is derived from an EMBL/GenBank/DDBJ whole genome shotgun (WGS) entry which is preliminary data.</text>
</comment>
<proteinExistence type="predicted"/>
<evidence type="ECO:0000313" key="2">
    <source>
        <dbReference type="EMBL" id="CAB5361687.1"/>
    </source>
</evidence>
<protein>
    <submittedName>
        <fullName evidence="2">Uncharacterized protein</fullName>
    </submittedName>
</protein>
<sequence>MKRSNDVFNLQNYKKPISDDFNSLVEQLMAKKTSEDRSAINDIIIDLLLLLSTSSNSTLTQHIQQLPFNNTNVDYVYSQLQSRQLPPLSNDDSSSKRKRSKRPAIKNAPFIRTTL</sequence>
<gene>
    <name evidence="2" type="ORF">CHRIB12_LOCUS8810</name>
</gene>